<dbReference type="InParanoid" id="D7DQJ2"/>
<dbReference type="EMBL" id="CP002057">
    <property type="protein sequence ID" value="ADI37119.1"/>
    <property type="molecule type" value="Genomic_DNA"/>
</dbReference>
<dbReference type="GO" id="GO:0008483">
    <property type="term" value="F:transaminase activity"/>
    <property type="evidence" value="ECO:0007669"/>
    <property type="project" value="InterPro"/>
</dbReference>
<dbReference type="Pfam" id="PF00202">
    <property type="entry name" value="Aminotran_3"/>
    <property type="match status" value="1"/>
</dbReference>
<comment type="subcellular location">
    <subcellularLocation>
        <location evidence="8">Cytoplasm</location>
    </subcellularLocation>
</comment>
<dbReference type="STRING" id="456320.Mvol_1464"/>
<evidence type="ECO:0000256" key="3">
    <source>
        <dbReference type="ARBA" id="ARBA00004819"/>
    </source>
</evidence>
<comment type="cofactor">
    <cofactor evidence="2 8">
        <name>pyridoxal 5'-phosphate</name>
        <dbReference type="ChEBI" id="CHEBI:597326"/>
    </cofactor>
</comment>
<sequence>MYTIKTEKSEKLYNEAKKCLVGGVNSPVRAFKPYPFFVKSANGCHLIDEDDNTYIDYCLAYGPMVLGHANQEVLYKVREQMDLGTAYGVPAKKEIELAKEVINRIPCAEMVRFVNSGTEATMSAIRLARGITGKNKIIKFDGAYHGAHDYVLVKSGSGALTHGSPNSPGIPADTTKNTILLPFNNRELMEKTIYEQKDEIACIIVEPVMGNVGCILPNDDYLKFLREITEENNIILIFDEVITGFRLSKGGAQEYFGVVPDLVTLGKILGGGFPIGAIAGKKELMENFSPNGAIYQAGTFNGNPVSITAGIETLKCLNDSFYTETTKKATILSNHLRDLSDKYNIETKVYNIASIFQVYFNKNEVLNYDIAKESNTELFNKYFFGLLNNGVFIAPSQFECCFTSIAHKEEDLTNTMNAMDKAFKSLK</sequence>
<protein>
    <recommendedName>
        <fullName evidence="8">Glutamate-1-semialdehyde 2,1-aminomutase</fullName>
        <shortName evidence="8">GSA</shortName>
        <ecNumber evidence="8">5.4.3.8</ecNumber>
    </recommendedName>
    <alternativeName>
        <fullName evidence="8">Glutamate-1-semialdehyde aminotransferase</fullName>
        <shortName evidence="8">GSA-AT</shortName>
    </alternativeName>
</protein>
<evidence type="ECO:0000256" key="5">
    <source>
        <dbReference type="ARBA" id="ARBA00022898"/>
    </source>
</evidence>
<feature type="modified residue" description="N6-(pyridoxal phosphate)lysine" evidence="8">
    <location>
        <position position="267"/>
    </location>
</feature>
<name>D7DQJ2_METV3</name>
<organism evidence="9 10">
    <name type="scientific">Methanococcus voltae (strain ATCC BAA-1334 / A3)</name>
    <dbReference type="NCBI Taxonomy" id="456320"/>
    <lineage>
        <taxon>Archaea</taxon>
        <taxon>Methanobacteriati</taxon>
        <taxon>Methanobacteriota</taxon>
        <taxon>Methanomada group</taxon>
        <taxon>Methanococci</taxon>
        <taxon>Methanococcales</taxon>
        <taxon>Methanococcaceae</taxon>
        <taxon>Methanococcus</taxon>
    </lineage>
</organism>
<dbReference type="FunCoup" id="D7DQJ2">
    <property type="interactions" value="159"/>
</dbReference>
<dbReference type="KEGG" id="mvo:Mvol_1464"/>
<dbReference type="PROSITE" id="PS00600">
    <property type="entry name" value="AA_TRANSFER_CLASS_3"/>
    <property type="match status" value="1"/>
</dbReference>
<dbReference type="InterPro" id="IPR015422">
    <property type="entry name" value="PyrdxlP-dep_Trfase_small"/>
</dbReference>
<dbReference type="PANTHER" id="PTHR43713">
    <property type="entry name" value="GLUTAMATE-1-SEMIALDEHYDE 2,1-AMINOMUTASE"/>
    <property type="match status" value="1"/>
</dbReference>
<dbReference type="UniPathway" id="UPA00251">
    <property type="reaction ID" value="UER00317"/>
</dbReference>
<evidence type="ECO:0000256" key="7">
    <source>
        <dbReference type="ARBA" id="ARBA00023244"/>
    </source>
</evidence>
<accession>D7DQJ2</accession>
<dbReference type="InterPro" id="IPR005814">
    <property type="entry name" value="Aminotrans_3"/>
</dbReference>
<evidence type="ECO:0000313" key="9">
    <source>
        <dbReference type="EMBL" id="ADI37119.1"/>
    </source>
</evidence>
<evidence type="ECO:0000313" key="10">
    <source>
        <dbReference type="Proteomes" id="UP000007722"/>
    </source>
</evidence>
<dbReference type="Gene3D" id="3.40.640.10">
    <property type="entry name" value="Type I PLP-dependent aspartate aminotransferase-like (Major domain)"/>
    <property type="match status" value="1"/>
</dbReference>
<keyword evidence="8" id="KW-0963">Cytoplasm</keyword>
<dbReference type="Gene3D" id="3.90.1150.10">
    <property type="entry name" value="Aspartate Aminotransferase, domain 1"/>
    <property type="match status" value="1"/>
</dbReference>
<keyword evidence="6 8" id="KW-0413">Isomerase</keyword>
<evidence type="ECO:0000256" key="8">
    <source>
        <dbReference type="HAMAP-Rule" id="MF_00375"/>
    </source>
</evidence>
<dbReference type="HAMAP" id="MF_00375">
    <property type="entry name" value="HemL_aminotrans_3"/>
    <property type="match status" value="1"/>
</dbReference>
<dbReference type="GO" id="GO:0005737">
    <property type="term" value="C:cytoplasm"/>
    <property type="evidence" value="ECO:0007669"/>
    <property type="project" value="UniProtKB-SubCell"/>
</dbReference>
<dbReference type="Proteomes" id="UP000007722">
    <property type="component" value="Chromosome"/>
</dbReference>
<evidence type="ECO:0000256" key="2">
    <source>
        <dbReference type="ARBA" id="ARBA00001933"/>
    </source>
</evidence>
<dbReference type="InterPro" id="IPR015424">
    <property type="entry name" value="PyrdxlP-dep_Trfase"/>
</dbReference>
<dbReference type="eggNOG" id="arCOG00918">
    <property type="taxonomic scope" value="Archaea"/>
</dbReference>
<dbReference type="InterPro" id="IPR049704">
    <property type="entry name" value="Aminotrans_3_PPA_site"/>
</dbReference>
<keyword evidence="5 8" id="KW-0663">Pyridoxal phosphate</keyword>
<keyword evidence="10" id="KW-1185">Reference proteome</keyword>
<dbReference type="FunFam" id="3.40.640.10:FF:000021">
    <property type="entry name" value="Glutamate-1-semialdehyde 2,1-aminomutase"/>
    <property type="match status" value="1"/>
</dbReference>
<dbReference type="EC" id="5.4.3.8" evidence="8"/>
<proteinExistence type="inferred from homology"/>
<dbReference type="PANTHER" id="PTHR43713:SF3">
    <property type="entry name" value="GLUTAMATE-1-SEMIALDEHYDE 2,1-AMINOMUTASE 1, CHLOROPLASTIC-RELATED"/>
    <property type="match status" value="1"/>
</dbReference>
<reference evidence="9 10" key="1">
    <citation type="submission" date="2010-05" db="EMBL/GenBank/DDBJ databases">
        <title>Complete sequence of Methanococcus voltae A3.</title>
        <authorList>
            <consortium name="US DOE Joint Genome Institute"/>
            <person name="Lucas S."/>
            <person name="Copeland A."/>
            <person name="Lapidus A."/>
            <person name="Cheng J.-F."/>
            <person name="Bruce D."/>
            <person name="Goodwin L."/>
            <person name="Pitluck S."/>
            <person name="Lowry S."/>
            <person name="Clum A."/>
            <person name="Land M."/>
            <person name="Hauser L."/>
            <person name="Kyrpides N."/>
            <person name="Mikhailova N."/>
            <person name="Whitman W.B."/>
            <person name="Woyke T."/>
        </authorList>
    </citation>
    <scope>NUCLEOTIDE SEQUENCE [LARGE SCALE GENOMIC DNA]</scope>
    <source>
        <strain evidence="10">ATCC BAA-1334 / A3</strain>
    </source>
</reference>
<dbReference type="InterPro" id="IPR015421">
    <property type="entry name" value="PyrdxlP-dep_Trfase_major"/>
</dbReference>
<dbReference type="AlphaFoldDB" id="D7DQJ2"/>
<comment type="similarity">
    <text evidence="4 8">Belongs to the class-III pyridoxal-phosphate-dependent aminotransferase family. HemL subfamily.</text>
</comment>
<dbReference type="CDD" id="cd00610">
    <property type="entry name" value="OAT_like"/>
    <property type="match status" value="1"/>
</dbReference>
<dbReference type="GO" id="GO:0030170">
    <property type="term" value="F:pyridoxal phosphate binding"/>
    <property type="evidence" value="ECO:0007669"/>
    <property type="project" value="InterPro"/>
</dbReference>
<dbReference type="GO" id="GO:0006782">
    <property type="term" value="P:protoporphyrinogen IX biosynthetic process"/>
    <property type="evidence" value="ECO:0007669"/>
    <property type="project" value="UniProtKB-UniRule"/>
</dbReference>
<dbReference type="SUPFAM" id="SSF53383">
    <property type="entry name" value="PLP-dependent transferases"/>
    <property type="match status" value="1"/>
</dbReference>
<dbReference type="InterPro" id="IPR004639">
    <property type="entry name" value="4pyrrol_synth_GluAld_NH2Trfase"/>
</dbReference>
<dbReference type="HOGENOM" id="CLU_016922_1_5_2"/>
<evidence type="ECO:0000256" key="1">
    <source>
        <dbReference type="ARBA" id="ARBA00001579"/>
    </source>
</evidence>
<comment type="catalytic activity">
    <reaction evidence="1 8">
        <text>(S)-4-amino-5-oxopentanoate = 5-aminolevulinate</text>
        <dbReference type="Rhea" id="RHEA:14265"/>
        <dbReference type="ChEBI" id="CHEBI:57501"/>
        <dbReference type="ChEBI" id="CHEBI:356416"/>
        <dbReference type="EC" id="5.4.3.8"/>
    </reaction>
</comment>
<evidence type="ECO:0000256" key="6">
    <source>
        <dbReference type="ARBA" id="ARBA00023235"/>
    </source>
</evidence>
<keyword evidence="7 8" id="KW-0627">Porphyrin biosynthesis</keyword>
<evidence type="ECO:0000256" key="4">
    <source>
        <dbReference type="ARBA" id="ARBA00008981"/>
    </source>
</evidence>
<gene>
    <name evidence="8" type="primary">hemL</name>
    <name evidence="9" type="ordered locus">Mvol_1464</name>
</gene>
<comment type="pathway">
    <text evidence="3 8">Porphyrin-containing compound metabolism; protoporphyrin-IX biosynthesis; 5-aminolevulinate from L-glutamyl-tRNA(Glu): step 2/2.</text>
</comment>
<dbReference type="GO" id="GO:0042286">
    <property type="term" value="F:glutamate-1-semialdehyde 2,1-aminomutase activity"/>
    <property type="evidence" value="ECO:0007669"/>
    <property type="project" value="UniProtKB-UniRule"/>
</dbReference>
<dbReference type="NCBIfam" id="NF000818">
    <property type="entry name" value="PRK00062.1"/>
    <property type="match status" value="1"/>
</dbReference>
<dbReference type="NCBIfam" id="TIGR00713">
    <property type="entry name" value="hemL"/>
    <property type="match status" value="1"/>
</dbReference>